<protein>
    <submittedName>
        <fullName evidence="2">Uncharacterized protein</fullName>
    </submittedName>
</protein>
<proteinExistence type="predicted"/>
<evidence type="ECO:0000256" key="1">
    <source>
        <dbReference type="SAM" id="Phobius"/>
    </source>
</evidence>
<evidence type="ECO:0000313" key="2">
    <source>
        <dbReference type="EMBL" id="CAD7639564.1"/>
    </source>
</evidence>
<reference evidence="2" key="1">
    <citation type="submission" date="2020-11" db="EMBL/GenBank/DDBJ databases">
        <authorList>
            <person name="Tran Van P."/>
        </authorList>
    </citation>
    <scope>NUCLEOTIDE SEQUENCE</scope>
</reference>
<organism evidence="2">
    <name type="scientific">Oppiella nova</name>
    <dbReference type="NCBI Taxonomy" id="334625"/>
    <lineage>
        <taxon>Eukaryota</taxon>
        <taxon>Metazoa</taxon>
        <taxon>Ecdysozoa</taxon>
        <taxon>Arthropoda</taxon>
        <taxon>Chelicerata</taxon>
        <taxon>Arachnida</taxon>
        <taxon>Acari</taxon>
        <taxon>Acariformes</taxon>
        <taxon>Sarcoptiformes</taxon>
        <taxon>Oribatida</taxon>
        <taxon>Brachypylina</taxon>
        <taxon>Oppioidea</taxon>
        <taxon>Oppiidae</taxon>
        <taxon>Oppiella</taxon>
    </lineage>
</organism>
<feature type="transmembrane region" description="Helical" evidence="1">
    <location>
        <begin position="15"/>
        <end position="39"/>
    </location>
</feature>
<keyword evidence="3" id="KW-1185">Reference proteome</keyword>
<dbReference type="EMBL" id="CAJPVJ010000442">
    <property type="protein sequence ID" value="CAG2162464.1"/>
    <property type="molecule type" value="Genomic_DNA"/>
</dbReference>
<keyword evidence="1" id="KW-0472">Membrane</keyword>
<gene>
    <name evidence="2" type="ORF">ONB1V03_LOCUS2057</name>
</gene>
<dbReference type="AlphaFoldDB" id="A0A7R9LDS3"/>
<evidence type="ECO:0000313" key="3">
    <source>
        <dbReference type="Proteomes" id="UP000728032"/>
    </source>
</evidence>
<sequence length="173" mass="19483">MARKIGLSTLMVSGVLYGLTVLPAIIALTSGATPLAGLFSSLGRRKRSLVNESHIYRQLPLLTNEETYKFLTLFESTLAARKIESPGCKKYYTCKVFYAVLKSGEKPKLPVFENAIINVFGIAVERKDYKIQFIPTVKLYYNVAKDALKGESCARRYPCSFQAHHHHYHKHGL</sequence>
<accession>A0A7R9LDS3</accession>
<keyword evidence="1" id="KW-1133">Transmembrane helix</keyword>
<dbReference type="EMBL" id="OC915267">
    <property type="protein sequence ID" value="CAD7639564.1"/>
    <property type="molecule type" value="Genomic_DNA"/>
</dbReference>
<name>A0A7R9LDS3_9ACAR</name>
<dbReference type="Proteomes" id="UP000728032">
    <property type="component" value="Unassembled WGS sequence"/>
</dbReference>
<keyword evidence="1" id="KW-0812">Transmembrane</keyword>
<dbReference type="OrthoDB" id="6433367at2759"/>